<evidence type="ECO:0000256" key="1">
    <source>
        <dbReference type="SAM" id="Phobius"/>
    </source>
</evidence>
<feature type="transmembrane region" description="Helical" evidence="1">
    <location>
        <begin position="223"/>
        <end position="244"/>
    </location>
</feature>
<dbReference type="Pfam" id="PF04205">
    <property type="entry name" value="FMN_bind"/>
    <property type="match status" value="1"/>
</dbReference>
<accession>A0A1G8JKE3</accession>
<dbReference type="RefSeq" id="WP_090360017.1">
    <property type="nucleotide sequence ID" value="NZ_FNEM01000001.1"/>
</dbReference>
<feature type="transmembrane region" description="Helical" evidence="1">
    <location>
        <begin position="182"/>
        <end position="202"/>
    </location>
</feature>
<gene>
    <name evidence="3" type="ORF">SAMN04488540_10179</name>
</gene>
<dbReference type="Proteomes" id="UP000199527">
    <property type="component" value="Unassembled WGS sequence"/>
</dbReference>
<evidence type="ECO:0000313" key="3">
    <source>
        <dbReference type="EMBL" id="SDI31622.1"/>
    </source>
</evidence>
<evidence type="ECO:0000313" key="4">
    <source>
        <dbReference type="Proteomes" id="UP000199527"/>
    </source>
</evidence>
<dbReference type="InterPro" id="IPR007329">
    <property type="entry name" value="FMN-bd"/>
</dbReference>
<feature type="transmembrane region" description="Helical" evidence="1">
    <location>
        <begin position="348"/>
        <end position="368"/>
    </location>
</feature>
<protein>
    <submittedName>
        <fullName evidence="3">4Fe-4S binding domain-containing protein</fullName>
    </submittedName>
</protein>
<keyword evidence="1" id="KW-0472">Membrane</keyword>
<keyword evidence="1" id="KW-0812">Transmembrane</keyword>
<sequence length="396" mass="43562">MKTLRKYGQPLLRLLAWLSLIAAFVVGQMAAQTNYQSQLANYLPGAKLSLMDRGSDLSIYRIESSQPDKTGVVLLVDGNGYGGPLSVAIKARKSEDGARIDEVALLDNRETPPYVERLLKKNFFNQFANKRITDDFIVDNDIDSYSGATITARGVSSAVAKAAHFSAVEHLGLTPSWQQQPWTLGLDELLTLLLVAAALFISSKRGSRGKVARQLKVALPLASLLYVGFYVNASISVSSLYTVLLGYLPSPKQHPIWWILMLGIVAGVALMGRNIYCNKLCPFGAIQAQLTKISGLNLRVPSRFAKGARALILTLMWASLMLVLLSRHPALGSYEPFSMMFALEGMGIQWYVLPLSLIGAFFIGDFWCRFFCPVGLSINEAVRVRRKISQKLGIGR</sequence>
<evidence type="ECO:0000259" key="2">
    <source>
        <dbReference type="SMART" id="SM00900"/>
    </source>
</evidence>
<dbReference type="EMBL" id="FNEM01000001">
    <property type="protein sequence ID" value="SDI31622.1"/>
    <property type="molecule type" value="Genomic_DNA"/>
</dbReference>
<feature type="transmembrane region" description="Helical" evidence="1">
    <location>
        <begin position="256"/>
        <end position="276"/>
    </location>
</feature>
<dbReference type="OrthoDB" id="9806398at2"/>
<organism evidence="3 4">
    <name type="scientific">Ferrimonas sediminum</name>
    <dbReference type="NCBI Taxonomy" id="718193"/>
    <lineage>
        <taxon>Bacteria</taxon>
        <taxon>Pseudomonadati</taxon>
        <taxon>Pseudomonadota</taxon>
        <taxon>Gammaproteobacteria</taxon>
        <taxon>Alteromonadales</taxon>
        <taxon>Ferrimonadaceae</taxon>
        <taxon>Ferrimonas</taxon>
    </lineage>
</organism>
<keyword evidence="1" id="KW-1133">Transmembrane helix</keyword>
<dbReference type="GO" id="GO:0010181">
    <property type="term" value="F:FMN binding"/>
    <property type="evidence" value="ECO:0007669"/>
    <property type="project" value="InterPro"/>
</dbReference>
<reference evidence="4" key="1">
    <citation type="submission" date="2016-10" db="EMBL/GenBank/DDBJ databases">
        <authorList>
            <person name="Varghese N."/>
            <person name="Submissions S."/>
        </authorList>
    </citation>
    <scope>NUCLEOTIDE SEQUENCE [LARGE SCALE GENOMIC DNA]</scope>
    <source>
        <strain evidence="4">DSM 23317</strain>
    </source>
</reference>
<keyword evidence="4" id="KW-1185">Reference proteome</keyword>
<dbReference type="GO" id="GO:0016020">
    <property type="term" value="C:membrane"/>
    <property type="evidence" value="ECO:0007669"/>
    <property type="project" value="InterPro"/>
</dbReference>
<dbReference type="AlphaFoldDB" id="A0A1G8JKE3"/>
<proteinExistence type="predicted"/>
<dbReference type="Pfam" id="PF12801">
    <property type="entry name" value="Fer4_5"/>
    <property type="match status" value="2"/>
</dbReference>
<feature type="transmembrane region" description="Helical" evidence="1">
    <location>
        <begin position="308"/>
        <end position="328"/>
    </location>
</feature>
<dbReference type="InterPro" id="IPR017896">
    <property type="entry name" value="4Fe4S_Fe-S-bd"/>
</dbReference>
<dbReference type="SMART" id="SM00900">
    <property type="entry name" value="FMN_bind"/>
    <property type="match status" value="1"/>
</dbReference>
<feature type="domain" description="FMN-binding" evidence="2">
    <location>
        <begin position="80"/>
        <end position="166"/>
    </location>
</feature>
<name>A0A1G8JKE3_9GAMM</name>